<proteinExistence type="predicted"/>
<dbReference type="NCBIfam" id="NF033773">
    <property type="entry name" value="tellur_TrgA"/>
    <property type="match status" value="1"/>
</dbReference>
<dbReference type="InterPro" id="IPR047784">
    <property type="entry name" value="TrgA"/>
</dbReference>
<dbReference type="Proteomes" id="UP000027471">
    <property type="component" value="Unassembled WGS sequence"/>
</dbReference>
<organism evidence="2 3">
    <name type="scientific">Thioclava indica</name>
    <dbReference type="NCBI Taxonomy" id="1353528"/>
    <lineage>
        <taxon>Bacteria</taxon>
        <taxon>Pseudomonadati</taxon>
        <taxon>Pseudomonadota</taxon>
        <taxon>Alphaproteobacteria</taxon>
        <taxon>Rhodobacterales</taxon>
        <taxon>Paracoccaceae</taxon>
        <taxon>Thioclava</taxon>
    </lineage>
</organism>
<evidence type="ECO:0000313" key="2">
    <source>
        <dbReference type="EMBL" id="KEO61225.1"/>
    </source>
</evidence>
<comment type="caution">
    <text evidence="2">The sequence shown here is derived from an EMBL/GenBank/DDBJ whole genome shotgun (WGS) entry which is preliminary data.</text>
</comment>
<name>A0A074JZ85_9RHOB</name>
<evidence type="ECO:0000313" key="3">
    <source>
        <dbReference type="Proteomes" id="UP000027471"/>
    </source>
</evidence>
<feature type="transmembrane region" description="Helical" evidence="1">
    <location>
        <begin position="46"/>
        <end position="66"/>
    </location>
</feature>
<keyword evidence="1" id="KW-0472">Membrane</keyword>
<feature type="transmembrane region" description="Helical" evidence="1">
    <location>
        <begin position="20"/>
        <end position="40"/>
    </location>
</feature>
<evidence type="ECO:0000256" key="1">
    <source>
        <dbReference type="SAM" id="Phobius"/>
    </source>
</evidence>
<reference evidence="2 3" key="1">
    <citation type="journal article" date="2015" name="Antonie Van Leeuwenhoek">
        <title>Thioclava indica sp. nov., isolated from surface seawater of the Indian Ocean.</title>
        <authorList>
            <person name="Liu Y."/>
            <person name="Lai Q."/>
            <person name="Du J."/>
            <person name="Xu H."/>
            <person name="Jiang L."/>
            <person name="Shao Z."/>
        </authorList>
    </citation>
    <scope>NUCLEOTIDE SEQUENCE [LARGE SCALE GENOMIC DNA]</scope>
    <source>
        <strain evidence="2 3">DT23-4</strain>
    </source>
</reference>
<evidence type="ECO:0008006" key="4">
    <source>
        <dbReference type="Google" id="ProtNLM"/>
    </source>
</evidence>
<dbReference type="STRING" id="1353528.DT23_09990"/>
<keyword evidence="1" id="KW-1133">Transmembrane helix</keyword>
<protein>
    <recommendedName>
        <fullName evidence="4">Tellurium resistance protein</fullName>
    </recommendedName>
</protein>
<feature type="transmembrane region" description="Helical" evidence="1">
    <location>
        <begin position="86"/>
        <end position="106"/>
    </location>
</feature>
<feature type="transmembrane region" description="Helical" evidence="1">
    <location>
        <begin position="126"/>
        <end position="150"/>
    </location>
</feature>
<keyword evidence="3" id="KW-1185">Reference proteome</keyword>
<dbReference type="AlphaFoldDB" id="A0A074JZ85"/>
<accession>A0A074JZ85</accession>
<keyword evidence="1" id="KW-0812">Transmembrane</keyword>
<dbReference type="EMBL" id="AUNB01000009">
    <property type="protein sequence ID" value="KEO61225.1"/>
    <property type="molecule type" value="Genomic_DNA"/>
</dbReference>
<sequence length="160" mass="17067">MQRLAVRNTKMQIPTMAKFFAAISLAGTGFFTANEIIPALPQGVEGASILPLVASSFGLLLGWRVVGLHPGRPWMSAISDGLRGALYMMAWSYAFLGAAQMLKLALRMRYDDAVEALVDIIGQGAAIAQASFSVDVLIVLICGAVLAGGASEWAYRKYGR</sequence>
<gene>
    <name evidence="2" type="ORF">DT23_09990</name>
</gene>
<dbReference type="eggNOG" id="ENOG5031028">
    <property type="taxonomic scope" value="Bacteria"/>
</dbReference>